<dbReference type="Proteomes" id="UP000217790">
    <property type="component" value="Unassembled WGS sequence"/>
</dbReference>
<evidence type="ECO:0000313" key="2">
    <source>
        <dbReference type="EMBL" id="PBK83585.1"/>
    </source>
</evidence>
<name>A0A2H3CKM7_ARMGA</name>
<sequence>MGYMDMLSLSVLPMFLVMVDCHHYIKDKDIGSLGWKSPDSKQSVDKNNVKSRNLHVEWRVSKGDHEVVQLKLKYSDKTAGA</sequence>
<gene>
    <name evidence="2" type="ORF">ARMGADRAFT_1018983</name>
</gene>
<evidence type="ECO:0000313" key="3">
    <source>
        <dbReference type="Proteomes" id="UP000217790"/>
    </source>
</evidence>
<dbReference type="EMBL" id="KZ293705">
    <property type="protein sequence ID" value="PBK83585.1"/>
    <property type="molecule type" value="Genomic_DNA"/>
</dbReference>
<feature type="signal peptide" evidence="1">
    <location>
        <begin position="1"/>
        <end position="21"/>
    </location>
</feature>
<organism evidence="2 3">
    <name type="scientific">Armillaria gallica</name>
    <name type="common">Bulbous honey fungus</name>
    <name type="synonym">Armillaria bulbosa</name>
    <dbReference type="NCBI Taxonomy" id="47427"/>
    <lineage>
        <taxon>Eukaryota</taxon>
        <taxon>Fungi</taxon>
        <taxon>Dikarya</taxon>
        <taxon>Basidiomycota</taxon>
        <taxon>Agaricomycotina</taxon>
        <taxon>Agaricomycetes</taxon>
        <taxon>Agaricomycetidae</taxon>
        <taxon>Agaricales</taxon>
        <taxon>Marasmiineae</taxon>
        <taxon>Physalacriaceae</taxon>
        <taxon>Armillaria</taxon>
    </lineage>
</organism>
<accession>A0A2H3CKM7</accession>
<keyword evidence="3" id="KW-1185">Reference proteome</keyword>
<dbReference type="AlphaFoldDB" id="A0A2H3CKM7"/>
<keyword evidence="1" id="KW-0732">Signal</keyword>
<feature type="chain" id="PRO_5013588005" evidence="1">
    <location>
        <begin position="22"/>
        <end position="81"/>
    </location>
</feature>
<proteinExistence type="predicted"/>
<evidence type="ECO:0000256" key="1">
    <source>
        <dbReference type="SAM" id="SignalP"/>
    </source>
</evidence>
<protein>
    <submittedName>
        <fullName evidence="2">Uncharacterized protein</fullName>
    </submittedName>
</protein>
<dbReference type="InParanoid" id="A0A2H3CKM7"/>
<reference evidence="3" key="1">
    <citation type="journal article" date="2017" name="Nat. Ecol. Evol.">
        <title>Genome expansion and lineage-specific genetic innovations in the forest pathogenic fungi Armillaria.</title>
        <authorList>
            <person name="Sipos G."/>
            <person name="Prasanna A.N."/>
            <person name="Walter M.C."/>
            <person name="O'Connor E."/>
            <person name="Balint B."/>
            <person name="Krizsan K."/>
            <person name="Kiss B."/>
            <person name="Hess J."/>
            <person name="Varga T."/>
            <person name="Slot J."/>
            <person name="Riley R."/>
            <person name="Boka B."/>
            <person name="Rigling D."/>
            <person name="Barry K."/>
            <person name="Lee J."/>
            <person name="Mihaltcheva S."/>
            <person name="LaButti K."/>
            <person name="Lipzen A."/>
            <person name="Waldron R."/>
            <person name="Moloney N.M."/>
            <person name="Sperisen C."/>
            <person name="Kredics L."/>
            <person name="Vagvoelgyi C."/>
            <person name="Patrignani A."/>
            <person name="Fitzpatrick D."/>
            <person name="Nagy I."/>
            <person name="Doyle S."/>
            <person name="Anderson J.B."/>
            <person name="Grigoriev I.V."/>
            <person name="Gueldener U."/>
            <person name="Muensterkoetter M."/>
            <person name="Nagy L.G."/>
        </authorList>
    </citation>
    <scope>NUCLEOTIDE SEQUENCE [LARGE SCALE GENOMIC DNA]</scope>
    <source>
        <strain evidence="3">Ar21-2</strain>
    </source>
</reference>